<organism evidence="1 2">
    <name type="scientific">Melastoma candidum</name>
    <dbReference type="NCBI Taxonomy" id="119954"/>
    <lineage>
        <taxon>Eukaryota</taxon>
        <taxon>Viridiplantae</taxon>
        <taxon>Streptophyta</taxon>
        <taxon>Embryophyta</taxon>
        <taxon>Tracheophyta</taxon>
        <taxon>Spermatophyta</taxon>
        <taxon>Magnoliopsida</taxon>
        <taxon>eudicotyledons</taxon>
        <taxon>Gunneridae</taxon>
        <taxon>Pentapetalae</taxon>
        <taxon>rosids</taxon>
        <taxon>malvids</taxon>
        <taxon>Myrtales</taxon>
        <taxon>Melastomataceae</taxon>
        <taxon>Melastomatoideae</taxon>
        <taxon>Melastomateae</taxon>
        <taxon>Melastoma</taxon>
    </lineage>
</organism>
<keyword evidence="2" id="KW-1185">Reference proteome</keyword>
<dbReference type="EMBL" id="CM042882">
    <property type="protein sequence ID" value="KAI4379823.1"/>
    <property type="molecule type" value="Genomic_DNA"/>
</dbReference>
<name>A0ACB9RMZ8_9MYRT</name>
<accession>A0ACB9RMZ8</accession>
<gene>
    <name evidence="1" type="ORF">MLD38_006069</name>
</gene>
<comment type="caution">
    <text evidence="1">The sequence shown here is derived from an EMBL/GenBank/DDBJ whole genome shotgun (WGS) entry which is preliminary data.</text>
</comment>
<evidence type="ECO:0000313" key="1">
    <source>
        <dbReference type="EMBL" id="KAI4379823.1"/>
    </source>
</evidence>
<evidence type="ECO:0000313" key="2">
    <source>
        <dbReference type="Proteomes" id="UP001057402"/>
    </source>
</evidence>
<reference evidence="2" key="1">
    <citation type="journal article" date="2023" name="Front. Plant Sci.">
        <title>Chromosomal-level genome assembly of Melastoma candidum provides insights into trichome evolution.</title>
        <authorList>
            <person name="Zhong Y."/>
            <person name="Wu W."/>
            <person name="Sun C."/>
            <person name="Zou P."/>
            <person name="Liu Y."/>
            <person name="Dai S."/>
            <person name="Zhou R."/>
        </authorList>
    </citation>
    <scope>NUCLEOTIDE SEQUENCE [LARGE SCALE GENOMIC DNA]</scope>
</reference>
<sequence>MLVANAFDLWQKDAFFSAAEEVQESTDLMGSTYRAWIREMEQVENPEALSDLTRDLQTALGTAKWQLEEFERAVRLSQGPHGENHTSARHGQFIAAISDQIANVEAALCQSLSKGDQPLCWVNLDKEERDDLALFLSGTPKLKLSSNGEYLPKATAKQCFSHNSEQKEEGSSYFGEPRLLASNVKSLGDGKIDQTADRVLEKENKDNLDRTVGASGAWNSPSVRDWRIIIADEDGRDTLLPQVEVTPKVKGYRAPFWKARCGVHSPPKSLNGLFNKLFGRSHSLPRQSYLPRNLYPSQSVQLMLAVMLMIFLIVPFVFFST</sequence>
<proteinExistence type="predicted"/>
<dbReference type="Proteomes" id="UP001057402">
    <property type="component" value="Chromosome 3"/>
</dbReference>
<protein>
    <submittedName>
        <fullName evidence="1">Uncharacterized protein</fullName>
    </submittedName>
</protein>